<dbReference type="PANTHER" id="PTHR12910">
    <property type="entry name" value="NADH-UBIQUINONE OXIDOREDUCTASE SUBUNIT B17.2"/>
    <property type="match status" value="1"/>
</dbReference>
<gene>
    <name evidence="7" type="ORF">R3P38DRAFT_2757887</name>
</gene>
<feature type="domain" description="SH3" evidence="5">
    <location>
        <begin position="39"/>
        <end position="102"/>
    </location>
</feature>
<keyword evidence="7" id="KW-0418">Kinase</keyword>
<feature type="region of interest" description="Disordered" evidence="4">
    <location>
        <begin position="244"/>
        <end position="307"/>
    </location>
</feature>
<dbReference type="InterPro" id="IPR001452">
    <property type="entry name" value="SH3_domain"/>
</dbReference>
<evidence type="ECO:0000313" key="8">
    <source>
        <dbReference type="Proteomes" id="UP001362999"/>
    </source>
</evidence>
<dbReference type="GO" id="GO:0045271">
    <property type="term" value="C:respiratory chain complex I"/>
    <property type="evidence" value="ECO:0007669"/>
    <property type="project" value="InterPro"/>
</dbReference>
<evidence type="ECO:0000256" key="2">
    <source>
        <dbReference type="ARBA" id="ARBA00022443"/>
    </source>
</evidence>
<comment type="caution">
    <text evidence="7">The sequence shown here is derived from an EMBL/GenBank/DDBJ whole genome shotgun (WGS) entry which is preliminary data.</text>
</comment>
<proteinExistence type="inferred from homology"/>
<evidence type="ECO:0000313" key="7">
    <source>
        <dbReference type="EMBL" id="KAK7061425.1"/>
    </source>
</evidence>
<feature type="region of interest" description="Disordered" evidence="4">
    <location>
        <begin position="107"/>
        <end position="136"/>
    </location>
</feature>
<dbReference type="SUPFAM" id="SSF50044">
    <property type="entry name" value="SH3-domain"/>
    <property type="match status" value="2"/>
</dbReference>
<dbReference type="InterPro" id="IPR035548">
    <property type="entry name" value="Bem1/Scd2_SH3_1"/>
</dbReference>
<dbReference type="PROSITE" id="PS50002">
    <property type="entry name" value="SH3"/>
    <property type="match status" value="2"/>
</dbReference>
<evidence type="ECO:0000259" key="6">
    <source>
        <dbReference type="PROSITE" id="PS50195"/>
    </source>
</evidence>
<dbReference type="GO" id="GO:0035091">
    <property type="term" value="F:phosphatidylinositol binding"/>
    <property type="evidence" value="ECO:0007669"/>
    <property type="project" value="InterPro"/>
</dbReference>
<dbReference type="GO" id="GO:0006979">
    <property type="term" value="P:response to oxidative stress"/>
    <property type="evidence" value="ECO:0007669"/>
    <property type="project" value="TreeGrafter"/>
</dbReference>
<evidence type="ECO:0000256" key="1">
    <source>
        <dbReference type="ARBA" id="ARBA00007355"/>
    </source>
</evidence>
<dbReference type="SMART" id="SM00326">
    <property type="entry name" value="SH3"/>
    <property type="match status" value="2"/>
</dbReference>
<dbReference type="PROSITE" id="PS50195">
    <property type="entry name" value="PX"/>
    <property type="match status" value="1"/>
</dbReference>
<dbReference type="CDD" id="cd11879">
    <property type="entry name" value="SH3_Bem1p_2"/>
    <property type="match status" value="1"/>
</dbReference>
<protein>
    <submittedName>
        <fullName evidence="7">Protein kinase activator</fullName>
    </submittedName>
</protein>
<evidence type="ECO:0000256" key="3">
    <source>
        <dbReference type="PROSITE-ProRule" id="PRU00192"/>
    </source>
</evidence>
<keyword evidence="8" id="KW-1185">Reference proteome</keyword>
<dbReference type="InterPro" id="IPR036871">
    <property type="entry name" value="PX_dom_sf"/>
</dbReference>
<dbReference type="AlphaFoldDB" id="A0AAW0EAD2"/>
<sequence>MKSIRKSLNGNKSDGGIRAQISTPVPLPAVSKPPSAILPPQKVIRAMAAHRPQAPQELPFQKGDFFYVLRDFEGGGNYYEAHNPVTGARGLVPKDLFEEFSKTSANLRTLGSPNPNNMPPQTPRSPQIPLSPMSPKSPMPKTQVFYAIVLHDFMAERADELDAKRGDAITVVAQSNREWFVAKPIGRLGRPGLIPVSFVEIHDPSTGKPIPDVNALMDRGDLPKVEDWKRAMFNYKQNSIALGVIDSPNPRDSVPNSPFMPTSPYLPQNSPAVPPEPAISVQQATPHEQSYSNDVSNPPPPETPDTLPDGILLAANVVSFHFEMEEYWFRVDAVFQPYASSPEIPLPPAKSLILFRVYNDFYDFQVSLLDSFPREAGRQPPHPRLLPYMPGPADNVDDALTATRRSELDEYVVNLCHLSTSGGRYILEHNVVREFLALKPGDVENIIPPRIQDMDALFAQGRPYDEANDVQDSFGRMKVQDDESEYEDEGYAPSPQQSIGSGRHPYGQFEDRRDSNSLRIQAHTQNHQRTGSSSSLNHSPYSRDSRAESPLARSRSPPPSRWNENGHNGNGPPITSSPSSSSLHSSSRSRSGSVANVNSPTISAANPQTAFVKIKIFDRVADDLIAIRVHPRVTHMELMDKVQSRLGGEVARLKYRDSMSNQFVGVDNDQQLRAWIEGTDKHRYLRSIYRVGIRAWWRQLQYIGDAKSGRFVGQDQFGNKYYENYNAEEEVPGRQRWVDYAQHHYHVSQVPPEWHSWISHIRKDAPTEDAVMVASAQPRWQQPWTENLTGTRGAYKPYNTVAPKINVWEPKSTPRA</sequence>
<feature type="domain" description="SH3" evidence="5">
    <location>
        <begin position="142"/>
        <end position="204"/>
    </location>
</feature>
<dbReference type="InterPro" id="IPR036028">
    <property type="entry name" value="SH3-like_dom_sf"/>
</dbReference>
<feature type="compositionally biased region" description="Polar residues" evidence="4">
    <location>
        <begin position="1"/>
        <end position="12"/>
    </location>
</feature>
<feature type="compositionally biased region" description="Polar residues" evidence="4">
    <location>
        <begin position="524"/>
        <end position="540"/>
    </location>
</feature>
<dbReference type="Pfam" id="PF00787">
    <property type="entry name" value="PX"/>
    <property type="match status" value="1"/>
</dbReference>
<feature type="compositionally biased region" description="Low complexity" evidence="4">
    <location>
        <begin position="576"/>
        <end position="593"/>
    </location>
</feature>
<dbReference type="GO" id="GO:0016301">
    <property type="term" value="F:kinase activity"/>
    <property type="evidence" value="ECO:0007669"/>
    <property type="project" value="UniProtKB-KW"/>
</dbReference>
<accession>A0AAW0EAD2</accession>
<dbReference type="InterPro" id="IPR001683">
    <property type="entry name" value="PX_dom"/>
</dbReference>
<dbReference type="SUPFAM" id="SSF64268">
    <property type="entry name" value="PX domain"/>
    <property type="match status" value="1"/>
</dbReference>
<dbReference type="CDD" id="cd11878">
    <property type="entry name" value="SH3_Bem1p_1"/>
    <property type="match status" value="1"/>
</dbReference>
<keyword evidence="2 3" id="KW-0728">SH3 domain</keyword>
<dbReference type="CDD" id="cd06890">
    <property type="entry name" value="PX_Bem1p"/>
    <property type="match status" value="1"/>
</dbReference>
<dbReference type="SUPFAM" id="SSF54277">
    <property type="entry name" value="CAD &amp; PB1 domains"/>
    <property type="match status" value="1"/>
</dbReference>
<organism evidence="7 8">
    <name type="scientific">Favolaschia claudopus</name>
    <dbReference type="NCBI Taxonomy" id="2862362"/>
    <lineage>
        <taxon>Eukaryota</taxon>
        <taxon>Fungi</taxon>
        <taxon>Dikarya</taxon>
        <taxon>Basidiomycota</taxon>
        <taxon>Agaricomycotina</taxon>
        <taxon>Agaricomycetes</taxon>
        <taxon>Agaricomycetidae</taxon>
        <taxon>Agaricales</taxon>
        <taxon>Marasmiineae</taxon>
        <taxon>Mycenaceae</taxon>
        <taxon>Favolaschia</taxon>
    </lineage>
</organism>
<feature type="compositionally biased region" description="Polar residues" evidence="4">
    <location>
        <begin position="254"/>
        <end position="271"/>
    </location>
</feature>
<dbReference type="Pfam" id="PF07653">
    <property type="entry name" value="SH3_2"/>
    <property type="match status" value="1"/>
</dbReference>
<dbReference type="Gene3D" id="2.30.30.40">
    <property type="entry name" value="SH3 Domains"/>
    <property type="match status" value="2"/>
</dbReference>
<dbReference type="Gene3D" id="3.30.1520.10">
    <property type="entry name" value="Phox-like domain"/>
    <property type="match status" value="1"/>
</dbReference>
<dbReference type="PANTHER" id="PTHR12910:SF2">
    <property type="entry name" value="NADH DEHYDROGENASE [UBIQUINONE] 1 ALPHA SUBCOMPLEX SUBUNIT 12"/>
    <property type="match status" value="1"/>
</dbReference>
<comment type="similarity">
    <text evidence="1">Belongs to the complex I NDUFA12 subunit family.</text>
</comment>
<dbReference type="InterPro" id="IPR035549">
    <property type="entry name" value="Bem1/Scd2_SH3_2"/>
</dbReference>
<keyword evidence="7" id="KW-0808">Transferase</keyword>
<feature type="region of interest" description="Disordered" evidence="4">
    <location>
        <begin position="481"/>
        <end position="511"/>
    </location>
</feature>
<dbReference type="Gene3D" id="3.10.20.90">
    <property type="entry name" value="Phosphatidylinositol 3-kinase Catalytic Subunit, Chain A, domain 1"/>
    <property type="match status" value="1"/>
</dbReference>
<reference evidence="7 8" key="1">
    <citation type="journal article" date="2024" name="J Genomics">
        <title>Draft genome sequencing and assembly of Favolaschia claudopus CIRM-BRFM 2984 isolated from oak limbs.</title>
        <authorList>
            <person name="Navarro D."/>
            <person name="Drula E."/>
            <person name="Chaduli D."/>
            <person name="Cazenave R."/>
            <person name="Ahrendt S."/>
            <person name="Wang J."/>
            <person name="Lipzen A."/>
            <person name="Daum C."/>
            <person name="Barry K."/>
            <person name="Grigoriev I.V."/>
            <person name="Favel A."/>
            <person name="Rosso M.N."/>
            <person name="Martin F."/>
        </authorList>
    </citation>
    <scope>NUCLEOTIDE SEQUENCE [LARGE SCALE GENOMIC DNA]</scope>
    <source>
        <strain evidence="7 8">CIRM-BRFM 2984</strain>
    </source>
</reference>
<dbReference type="InterPro" id="IPR007763">
    <property type="entry name" value="NDUFA12"/>
</dbReference>
<feature type="region of interest" description="Disordered" evidence="4">
    <location>
        <begin position="1"/>
        <end position="34"/>
    </location>
</feature>
<feature type="compositionally biased region" description="Polar residues" evidence="4">
    <location>
        <begin position="280"/>
        <end position="296"/>
    </location>
</feature>
<name>A0AAW0EAD2_9AGAR</name>
<feature type="region of interest" description="Disordered" evidence="4">
    <location>
        <begin position="524"/>
        <end position="601"/>
    </location>
</feature>
<feature type="domain" description="PX" evidence="6">
    <location>
        <begin position="307"/>
        <end position="443"/>
    </location>
</feature>
<dbReference type="Pfam" id="PF05071">
    <property type="entry name" value="NDUFA12"/>
    <property type="match status" value="1"/>
</dbReference>
<dbReference type="InterPro" id="IPR035550">
    <property type="entry name" value="Bem1/Scd2_PX"/>
</dbReference>
<dbReference type="Pfam" id="PF00018">
    <property type="entry name" value="SH3_1"/>
    <property type="match status" value="1"/>
</dbReference>
<evidence type="ECO:0000256" key="4">
    <source>
        <dbReference type="SAM" id="MobiDB-lite"/>
    </source>
</evidence>
<dbReference type="EMBL" id="JAWWNJ010000002">
    <property type="protein sequence ID" value="KAK7061425.1"/>
    <property type="molecule type" value="Genomic_DNA"/>
</dbReference>
<evidence type="ECO:0000259" key="5">
    <source>
        <dbReference type="PROSITE" id="PS50002"/>
    </source>
</evidence>
<dbReference type="Proteomes" id="UP001362999">
    <property type="component" value="Unassembled WGS sequence"/>
</dbReference>